<reference evidence="1 2" key="1">
    <citation type="submission" date="2019-05" db="EMBL/GenBank/DDBJ databases">
        <title>Mikania micrantha, genome provides insights into the molecular mechanism of rapid growth.</title>
        <authorList>
            <person name="Liu B."/>
        </authorList>
    </citation>
    <scope>NUCLEOTIDE SEQUENCE [LARGE SCALE GENOMIC DNA]</scope>
    <source>
        <strain evidence="1">NLD-2019</strain>
        <tissue evidence="1">Leaf</tissue>
    </source>
</reference>
<evidence type="ECO:0000313" key="2">
    <source>
        <dbReference type="Proteomes" id="UP000326396"/>
    </source>
</evidence>
<accession>A0A5N6M5X7</accession>
<dbReference type="AlphaFoldDB" id="A0A5N6M5X7"/>
<dbReference type="EMBL" id="SZYD01000017">
    <property type="protein sequence ID" value="KAD3069152.1"/>
    <property type="molecule type" value="Genomic_DNA"/>
</dbReference>
<organism evidence="1 2">
    <name type="scientific">Mikania micrantha</name>
    <name type="common">bitter vine</name>
    <dbReference type="NCBI Taxonomy" id="192012"/>
    <lineage>
        <taxon>Eukaryota</taxon>
        <taxon>Viridiplantae</taxon>
        <taxon>Streptophyta</taxon>
        <taxon>Embryophyta</taxon>
        <taxon>Tracheophyta</taxon>
        <taxon>Spermatophyta</taxon>
        <taxon>Magnoliopsida</taxon>
        <taxon>eudicotyledons</taxon>
        <taxon>Gunneridae</taxon>
        <taxon>Pentapetalae</taxon>
        <taxon>asterids</taxon>
        <taxon>campanulids</taxon>
        <taxon>Asterales</taxon>
        <taxon>Asteraceae</taxon>
        <taxon>Asteroideae</taxon>
        <taxon>Heliantheae alliance</taxon>
        <taxon>Eupatorieae</taxon>
        <taxon>Mikania</taxon>
    </lineage>
</organism>
<keyword evidence="2" id="KW-1185">Reference proteome</keyword>
<name>A0A5N6M5X7_9ASTR</name>
<evidence type="ECO:0000313" key="1">
    <source>
        <dbReference type="EMBL" id="KAD3069152.1"/>
    </source>
</evidence>
<protein>
    <submittedName>
        <fullName evidence="1">Uncharacterized protein</fullName>
    </submittedName>
</protein>
<sequence length="339" mass="37725">MGHIRKRIVVCVGDQTSSYMRWGGNVSERKLWLGEGTGLLRLLQHDLEAYSCKMGSVKVLDCFASYNMTLRLTVAKWAVKNSNKLAWKVNETALLCEWITCHGSATIARVTTLSDSVGKLLLSFPVKVLEIRHHLICGGVATFSERKRWLDVLDKKLSPFLAKIPPNWHGKSKSQLHFVSGSHVTAIGPLLIWTVGLATLSDGSNSSERRLLPAIHSEFSGRIANCLPITSFLGTDYLGRRRMCSIEAIALQMSAYFQTKGCSYFPISGEAGPKRMMMLKQVQVGPTAAIDFCRGLSCEAKVVFDVIEEEEDHPANKQLRKHTAKPKPTYQLWKGLSCK</sequence>
<dbReference type="Proteomes" id="UP000326396">
    <property type="component" value="Linkage Group LG7"/>
</dbReference>
<gene>
    <name evidence="1" type="ORF">E3N88_37032</name>
</gene>
<comment type="caution">
    <text evidence="1">The sequence shown here is derived from an EMBL/GenBank/DDBJ whole genome shotgun (WGS) entry which is preliminary data.</text>
</comment>
<proteinExistence type="predicted"/>